<dbReference type="EMBL" id="CADEPI010000083">
    <property type="protein sequence ID" value="CAB3373276.1"/>
    <property type="molecule type" value="Genomic_DNA"/>
</dbReference>
<protein>
    <recommendedName>
        <fullName evidence="2">Large ribosomal subunit protein uL23 N-terminal domain-containing protein</fullName>
    </recommendedName>
</protein>
<feature type="domain" description="Large ribosomal subunit protein uL23 N-terminal" evidence="2">
    <location>
        <begin position="55"/>
        <end position="87"/>
    </location>
</feature>
<organism evidence="3 4">
    <name type="scientific">Cloeon dipterum</name>
    <dbReference type="NCBI Taxonomy" id="197152"/>
    <lineage>
        <taxon>Eukaryota</taxon>
        <taxon>Metazoa</taxon>
        <taxon>Ecdysozoa</taxon>
        <taxon>Arthropoda</taxon>
        <taxon>Hexapoda</taxon>
        <taxon>Insecta</taxon>
        <taxon>Pterygota</taxon>
        <taxon>Palaeoptera</taxon>
        <taxon>Ephemeroptera</taxon>
        <taxon>Pisciforma</taxon>
        <taxon>Baetidae</taxon>
        <taxon>Cloeon</taxon>
    </lineage>
</organism>
<dbReference type="InterPro" id="IPR005633">
    <property type="entry name" value="Ribosomal_uL23_N"/>
</dbReference>
<feature type="compositionally biased region" description="Low complexity" evidence="1">
    <location>
        <begin position="19"/>
        <end position="28"/>
    </location>
</feature>
<feature type="compositionally biased region" description="Basic and acidic residues" evidence="1">
    <location>
        <begin position="36"/>
        <end position="45"/>
    </location>
</feature>
<comment type="caution">
    <text evidence="3">The sequence shown here is derived from an EMBL/GenBank/DDBJ whole genome shotgun (WGS) entry which is preliminary data.</text>
</comment>
<keyword evidence="4" id="KW-1185">Reference proteome</keyword>
<proteinExistence type="predicted"/>
<dbReference type="Pfam" id="PF03939">
    <property type="entry name" value="Ribosomal_L23eN"/>
    <property type="match status" value="1"/>
</dbReference>
<reference evidence="3 4" key="1">
    <citation type="submission" date="2020-04" db="EMBL/GenBank/DDBJ databases">
        <authorList>
            <person name="Alioto T."/>
            <person name="Alioto T."/>
            <person name="Gomez Garrido J."/>
        </authorList>
    </citation>
    <scope>NUCLEOTIDE SEQUENCE [LARGE SCALE GENOMIC DNA]</scope>
</reference>
<dbReference type="Proteomes" id="UP000494165">
    <property type="component" value="Unassembled WGS sequence"/>
</dbReference>
<evidence type="ECO:0000313" key="3">
    <source>
        <dbReference type="EMBL" id="CAB3373276.1"/>
    </source>
</evidence>
<name>A0A8S1CRU3_9INSE</name>
<dbReference type="AlphaFoldDB" id="A0A8S1CRU3"/>
<evidence type="ECO:0000259" key="2">
    <source>
        <dbReference type="Pfam" id="PF03939"/>
    </source>
</evidence>
<feature type="region of interest" description="Disordered" evidence="1">
    <location>
        <begin position="82"/>
        <end position="112"/>
    </location>
</feature>
<gene>
    <name evidence="3" type="ORF">CLODIP_2_CD03685</name>
</gene>
<sequence length="112" mass="12265">MVWLVVVCEKVKKVEKNSPKPAAKPAKPAVKKANKPKKDVAKVESKTTSNEAAINKAKKVQTKVIKGAFGTRVRKIRTSVMFHRGHTPSSHPATPNIPGNRCPGDTEWTLPM</sequence>
<evidence type="ECO:0000256" key="1">
    <source>
        <dbReference type="SAM" id="MobiDB-lite"/>
    </source>
</evidence>
<feature type="region of interest" description="Disordered" evidence="1">
    <location>
        <begin position="15"/>
        <end position="50"/>
    </location>
</feature>
<accession>A0A8S1CRU3</accession>
<evidence type="ECO:0000313" key="4">
    <source>
        <dbReference type="Proteomes" id="UP000494165"/>
    </source>
</evidence>
<dbReference type="OrthoDB" id="10626591at2759"/>